<accession>A0A0C2RHX1</accession>
<organism evidence="2 3">
    <name type="scientific">Jeotgalibacillus soli</name>
    <dbReference type="NCBI Taxonomy" id="889306"/>
    <lineage>
        <taxon>Bacteria</taxon>
        <taxon>Bacillati</taxon>
        <taxon>Bacillota</taxon>
        <taxon>Bacilli</taxon>
        <taxon>Bacillales</taxon>
        <taxon>Caryophanaceae</taxon>
        <taxon>Jeotgalibacillus</taxon>
    </lineage>
</organism>
<dbReference type="PATRIC" id="fig|889306.3.peg.1245"/>
<gene>
    <name evidence="2" type="ORF">KP78_12390</name>
</gene>
<dbReference type="AlphaFoldDB" id="A0A0C2RHX1"/>
<comment type="caution">
    <text evidence="2">The sequence shown here is derived from an EMBL/GenBank/DDBJ whole genome shotgun (WGS) entry which is preliminary data.</text>
</comment>
<reference evidence="2 3" key="1">
    <citation type="submission" date="2015-01" db="EMBL/GenBank/DDBJ databases">
        <title>Genome sequencing of Jeotgalibacillus soli.</title>
        <authorList>
            <person name="Goh K.M."/>
            <person name="Chan K.-G."/>
            <person name="Yaakop A.S."/>
            <person name="Ee R."/>
            <person name="Gan H.M."/>
            <person name="Chan C.S."/>
        </authorList>
    </citation>
    <scope>NUCLEOTIDE SEQUENCE [LARGE SCALE GENOMIC DNA]</scope>
    <source>
        <strain evidence="2 3">P9</strain>
    </source>
</reference>
<evidence type="ECO:0000313" key="3">
    <source>
        <dbReference type="Proteomes" id="UP000031938"/>
    </source>
</evidence>
<evidence type="ECO:0000256" key="1">
    <source>
        <dbReference type="SAM" id="Phobius"/>
    </source>
</evidence>
<sequence>MNTLVSLPSRVNLSTVDVLIVLLLLLKKDYRHKGMAKVRLE</sequence>
<name>A0A0C2RHX1_9BACL</name>
<keyword evidence="1" id="KW-0472">Membrane</keyword>
<keyword evidence="1" id="KW-1133">Transmembrane helix</keyword>
<keyword evidence="3" id="KW-1185">Reference proteome</keyword>
<feature type="transmembrane region" description="Helical" evidence="1">
    <location>
        <begin position="6"/>
        <end position="26"/>
    </location>
</feature>
<dbReference type="EMBL" id="JXRP01000009">
    <property type="protein sequence ID" value="KIL49770.1"/>
    <property type="molecule type" value="Genomic_DNA"/>
</dbReference>
<dbReference type="Proteomes" id="UP000031938">
    <property type="component" value="Unassembled WGS sequence"/>
</dbReference>
<evidence type="ECO:0000313" key="2">
    <source>
        <dbReference type="EMBL" id="KIL49770.1"/>
    </source>
</evidence>
<proteinExistence type="predicted"/>
<keyword evidence="1" id="KW-0812">Transmembrane</keyword>
<dbReference type="STRING" id="889306.KP78_12390"/>
<protein>
    <submittedName>
        <fullName evidence="2">Uncharacterized protein</fullName>
    </submittedName>
</protein>